<feature type="compositionally biased region" description="Polar residues" evidence="1">
    <location>
        <begin position="332"/>
        <end position="349"/>
    </location>
</feature>
<evidence type="ECO:0000313" key="3">
    <source>
        <dbReference type="Proteomes" id="UP000054560"/>
    </source>
</evidence>
<organism evidence="2 3">
    <name type="scientific">Sphaeroforma arctica JP610</name>
    <dbReference type="NCBI Taxonomy" id="667725"/>
    <lineage>
        <taxon>Eukaryota</taxon>
        <taxon>Ichthyosporea</taxon>
        <taxon>Ichthyophonida</taxon>
        <taxon>Sphaeroforma</taxon>
    </lineage>
</organism>
<feature type="compositionally biased region" description="Pro residues" evidence="1">
    <location>
        <begin position="377"/>
        <end position="387"/>
    </location>
</feature>
<feature type="compositionally biased region" description="Polar residues" evidence="1">
    <location>
        <begin position="271"/>
        <end position="295"/>
    </location>
</feature>
<feature type="compositionally biased region" description="Low complexity" evidence="1">
    <location>
        <begin position="122"/>
        <end position="137"/>
    </location>
</feature>
<feature type="compositionally biased region" description="Low complexity" evidence="1">
    <location>
        <begin position="95"/>
        <end position="107"/>
    </location>
</feature>
<evidence type="ECO:0000313" key="2">
    <source>
        <dbReference type="EMBL" id="KNC79902.1"/>
    </source>
</evidence>
<feature type="compositionally biased region" description="Polar residues" evidence="1">
    <location>
        <begin position="391"/>
        <end position="406"/>
    </location>
</feature>
<name>A0A0L0FSW4_9EUKA</name>
<dbReference type="Proteomes" id="UP000054560">
    <property type="component" value="Unassembled WGS sequence"/>
</dbReference>
<proteinExistence type="predicted"/>
<feature type="compositionally biased region" description="Low complexity" evidence="1">
    <location>
        <begin position="13"/>
        <end position="31"/>
    </location>
</feature>
<feature type="compositionally biased region" description="Polar residues" evidence="1">
    <location>
        <begin position="1"/>
        <end position="11"/>
    </location>
</feature>
<feature type="compositionally biased region" description="Polar residues" evidence="1">
    <location>
        <begin position="150"/>
        <end position="164"/>
    </location>
</feature>
<feature type="compositionally biased region" description="Polar residues" evidence="1">
    <location>
        <begin position="32"/>
        <end position="94"/>
    </location>
</feature>
<gene>
    <name evidence="2" type="ORF">SARC_07721</name>
</gene>
<feature type="compositionally biased region" description="Polar residues" evidence="1">
    <location>
        <begin position="433"/>
        <end position="454"/>
    </location>
</feature>
<feature type="compositionally biased region" description="Polar residues" evidence="1">
    <location>
        <begin position="478"/>
        <end position="495"/>
    </location>
</feature>
<feature type="compositionally biased region" description="Polar residues" evidence="1">
    <location>
        <begin position="206"/>
        <end position="246"/>
    </location>
</feature>
<feature type="region of interest" description="Disordered" evidence="1">
    <location>
        <begin position="1"/>
        <end position="409"/>
    </location>
</feature>
<keyword evidence="3" id="KW-1185">Reference proteome</keyword>
<reference evidence="2 3" key="1">
    <citation type="submission" date="2011-02" db="EMBL/GenBank/DDBJ databases">
        <title>The Genome Sequence of Sphaeroforma arctica JP610.</title>
        <authorList>
            <consortium name="The Broad Institute Genome Sequencing Platform"/>
            <person name="Russ C."/>
            <person name="Cuomo C."/>
            <person name="Young S.K."/>
            <person name="Zeng Q."/>
            <person name="Gargeya S."/>
            <person name="Alvarado L."/>
            <person name="Berlin A."/>
            <person name="Chapman S.B."/>
            <person name="Chen Z."/>
            <person name="Freedman E."/>
            <person name="Gellesch M."/>
            <person name="Goldberg J."/>
            <person name="Griggs A."/>
            <person name="Gujja S."/>
            <person name="Heilman E."/>
            <person name="Heiman D."/>
            <person name="Howarth C."/>
            <person name="Mehta T."/>
            <person name="Neiman D."/>
            <person name="Pearson M."/>
            <person name="Roberts A."/>
            <person name="Saif S."/>
            <person name="Shea T."/>
            <person name="Shenoy N."/>
            <person name="Sisk P."/>
            <person name="Stolte C."/>
            <person name="Sykes S."/>
            <person name="White J."/>
            <person name="Yandava C."/>
            <person name="Burger G."/>
            <person name="Gray M.W."/>
            <person name="Holland P.W.H."/>
            <person name="King N."/>
            <person name="Lang F.B.F."/>
            <person name="Roger A.J."/>
            <person name="Ruiz-Trillo I."/>
            <person name="Haas B."/>
            <person name="Nusbaum C."/>
            <person name="Birren B."/>
        </authorList>
    </citation>
    <scope>NUCLEOTIDE SEQUENCE [LARGE SCALE GENOMIC DNA]</scope>
    <source>
        <strain evidence="2 3">JP610</strain>
    </source>
</reference>
<feature type="compositionally biased region" description="Low complexity" evidence="1">
    <location>
        <begin position="165"/>
        <end position="181"/>
    </location>
</feature>
<accession>A0A0L0FSW4</accession>
<evidence type="ECO:0000256" key="1">
    <source>
        <dbReference type="SAM" id="MobiDB-lite"/>
    </source>
</evidence>
<dbReference type="AlphaFoldDB" id="A0A0L0FSW4"/>
<feature type="region of interest" description="Disordered" evidence="1">
    <location>
        <begin position="432"/>
        <end position="504"/>
    </location>
</feature>
<dbReference type="EMBL" id="KQ242227">
    <property type="protein sequence ID" value="KNC79902.1"/>
    <property type="molecule type" value="Genomic_DNA"/>
</dbReference>
<sequence length="541" mass="57319">MFNTSQLQEWQKQQRSPTTSRQSSSTTSTSSLFPQATNTQPQHNKNKTQSVLFPTNTPHNVGKSTSQQPSLYSNMPPVTSSTSASLFPSNPPVHTSNNTQNTRPNNNGGIPTPTGASLFGPASTSNSSMNANVSSSTKTNQAPPPLFGSYTPSHATANTRVSNSGINNNINPHTHTNTGTHSLFGVAPSTRTAAGGQHLRTDSTDSRASSYGTRLSQSQAYVHTQPLHTQRQASVTGNSHSSFQRDTQPSSTTPSGSTRNSLVGGADGIMSLNTGTVNQDVDTDSNIDTRTSISSEGLAKFPTIPTGPLERNDSTDSLDGLFRTPVPADIKPSTTATLPTRSDTVVAPTQQQQQQQQHRTQQVYQPALQHTQVEPQAFPPTHPPTQPPVEYSTQPQTSSDNLQQTMPGYLPTTLINSESVFPAAPPVWKSSGLPVSTFTPSQPQSNSGQSTAEGQHTDETPSRMQSSTADGLEDAQAFNRTGSSASTAVQRSGSIPTPRLGAPPMFNPTPVFGAPPVFSAPPQPAHDVAASFQVRTVYAVV</sequence>
<dbReference type="GeneID" id="25908225"/>
<protein>
    <submittedName>
        <fullName evidence="2">Uncharacterized protein</fullName>
    </submittedName>
</protein>
<dbReference type="RefSeq" id="XP_014153804.1">
    <property type="nucleotide sequence ID" value="XM_014298329.1"/>
</dbReference>
<feature type="compositionally biased region" description="Low complexity" evidence="1">
    <location>
        <begin position="350"/>
        <end position="365"/>
    </location>
</feature>
<feature type="compositionally biased region" description="Low complexity" evidence="1">
    <location>
        <begin position="247"/>
        <end position="258"/>
    </location>
</feature>